<keyword evidence="1 4" id="KW-0378">Hydrolase</keyword>
<name>A0ABZ0B5X6_9SPHN</name>
<reference evidence="4 5" key="1">
    <citation type="submission" date="2023-09" db="EMBL/GenBank/DDBJ databases">
        <authorList>
            <person name="Rey-Velasco X."/>
        </authorList>
    </citation>
    <scope>NUCLEOTIDE SEQUENCE [LARGE SCALE GENOMIC DNA]</scope>
    <source>
        <strain evidence="4 5">W311</strain>
    </source>
</reference>
<evidence type="ECO:0000256" key="1">
    <source>
        <dbReference type="ARBA" id="ARBA00022801"/>
    </source>
</evidence>
<dbReference type="InterPro" id="IPR029058">
    <property type="entry name" value="AB_hydrolase_fold"/>
</dbReference>
<dbReference type="PANTHER" id="PTHR48081:SF6">
    <property type="entry name" value="PEPTIDASE S9 PROLYL OLIGOPEPTIDASE CATALYTIC DOMAIN-CONTAINING PROTEIN"/>
    <property type="match status" value="1"/>
</dbReference>
<gene>
    <name evidence="4" type="ORF">RPR59_10005</name>
</gene>
<proteinExistence type="predicted"/>
<keyword evidence="5" id="KW-1185">Reference proteome</keyword>
<dbReference type="SUPFAM" id="SSF53474">
    <property type="entry name" value="alpha/beta-Hydrolases"/>
    <property type="match status" value="1"/>
</dbReference>
<dbReference type="InterPro" id="IPR050300">
    <property type="entry name" value="GDXG_lipolytic_enzyme"/>
</dbReference>
<evidence type="ECO:0000313" key="4">
    <source>
        <dbReference type="EMBL" id="WNO52792.1"/>
    </source>
</evidence>
<evidence type="ECO:0000256" key="2">
    <source>
        <dbReference type="SAM" id="MobiDB-lite"/>
    </source>
</evidence>
<evidence type="ECO:0000313" key="5">
    <source>
        <dbReference type="Proteomes" id="UP001302249"/>
    </source>
</evidence>
<dbReference type="InterPro" id="IPR049492">
    <property type="entry name" value="BD-FAE-like_dom"/>
</dbReference>
<dbReference type="Pfam" id="PF20434">
    <property type="entry name" value="BD-FAE"/>
    <property type="match status" value="1"/>
</dbReference>
<feature type="domain" description="BD-FAE-like" evidence="3">
    <location>
        <begin position="40"/>
        <end position="232"/>
    </location>
</feature>
<evidence type="ECO:0000259" key="3">
    <source>
        <dbReference type="Pfam" id="PF20434"/>
    </source>
</evidence>
<sequence length="287" mass="30778">MADAPLSSEIYPIWPGKQPGGPPLPDGQRKGTARPTLAVYRPQRPDGRAALVLPGGGYAFVSLTGEGANIGRALGAFGITSFVLDYRLPVDGWGDRADVPLQDAQRAMRLIRFNAGRFGIDPAKLGVIGFSAGGHLAASIVTAYDDAVYAPVGAADKLSARPAFGGLFYPVTTFRIVPPRSQSRRNLLGPNFTAAQIDRYSAIDRVTLRTPPLFLVHAMDDPIIPYWMSTRMLAAARAKAVPSELHLLERGGHGFGAGLSADNPGSLWPRLFALWTARHLKSKETQP</sequence>
<organism evidence="4 5">
    <name type="scientific">Stakelama saccharophila</name>
    <dbReference type="NCBI Taxonomy" id="3075605"/>
    <lineage>
        <taxon>Bacteria</taxon>
        <taxon>Pseudomonadati</taxon>
        <taxon>Pseudomonadota</taxon>
        <taxon>Alphaproteobacteria</taxon>
        <taxon>Sphingomonadales</taxon>
        <taxon>Sphingomonadaceae</taxon>
        <taxon>Stakelama</taxon>
    </lineage>
</organism>
<accession>A0ABZ0B5X6</accession>
<dbReference type="PANTHER" id="PTHR48081">
    <property type="entry name" value="AB HYDROLASE SUPERFAMILY PROTEIN C4A8.06C"/>
    <property type="match status" value="1"/>
</dbReference>
<dbReference type="GO" id="GO:0016787">
    <property type="term" value="F:hydrolase activity"/>
    <property type="evidence" value="ECO:0007669"/>
    <property type="project" value="UniProtKB-KW"/>
</dbReference>
<feature type="region of interest" description="Disordered" evidence="2">
    <location>
        <begin position="1"/>
        <end position="32"/>
    </location>
</feature>
<dbReference type="Proteomes" id="UP001302249">
    <property type="component" value="Chromosome"/>
</dbReference>
<dbReference type="Gene3D" id="3.40.50.1820">
    <property type="entry name" value="alpha/beta hydrolase"/>
    <property type="match status" value="1"/>
</dbReference>
<dbReference type="EMBL" id="CP135076">
    <property type="protein sequence ID" value="WNO52792.1"/>
    <property type="molecule type" value="Genomic_DNA"/>
</dbReference>
<protein>
    <submittedName>
        <fullName evidence="4">Alpha/beta hydrolase</fullName>
    </submittedName>
</protein>
<dbReference type="RefSeq" id="WP_313913607.1">
    <property type="nucleotide sequence ID" value="NZ_CP135076.1"/>
</dbReference>